<protein>
    <submittedName>
        <fullName evidence="2">Uncharacterized protein</fullName>
    </submittedName>
</protein>
<evidence type="ECO:0000313" key="2">
    <source>
        <dbReference type="EMBL" id="EJK47509.1"/>
    </source>
</evidence>
<feature type="region of interest" description="Disordered" evidence="1">
    <location>
        <begin position="43"/>
        <end position="62"/>
    </location>
</feature>
<organism evidence="2 3">
    <name type="scientific">Thalassiosira oceanica</name>
    <name type="common">Marine diatom</name>
    <dbReference type="NCBI Taxonomy" id="159749"/>
    <lineage>
        <taxon>Eukaryota</taxon>
        <taxon>Sar</taxon>
        <taxon>Stramenopiles</taxon>
        <taxon>Ochrophyta</taxon>
        <taxon>Bacillariophyta</taxon>
        <taxon>Coscinodiscophyceae</taxon>
        <taxon>Thalassiosirophycidae</taxon>
        <taxon>Thalassiosirales</taxon>
        <taxon>Thalassiosiraceae</taxon>
        <taxon>Thalassiosira</taxon>
    </lineage>
</organism>
<dbReference type="EMBL" id="AGNL01046881">
    <property type="protein sequence ID" value="EJK47509.1"/>
    <property type="molecule type" value="Genomic_DNA"/>
</dbReference>
<comment type="caution">
    <text evidence="2">The sequence shown here is derived from an EMBL/GenBank/DDBJ whole genome shotgun (WGS) entry which is preliminary data.</text>
</comment>
<sequence length="93" mass="10403">MPPMSLPPKIKDVIDRLEVDDQVAIRTYIAQLRNGIVKYKDIAEGGDGHHHEPMEVEKPKPKKKLDLSKYACGAPTQMQFAANGDISFRGDLE</sequence>
<dbReference type="Proteomes" id="UP000266841">
    <property type="component" value="Unassembled WGS sequence"/>
</dbReference>
<reference evidence="2 3" key="1">
    <citation type="journal article" date="2012" name="Genome Biol.">
        <title>Genome and low-iron response of an oceanic diatom adapted to chronic iron limitation.</title>
        <authorList>
            <person name="Lommer M."/>
            <person name="Specht M."/>
            <person name="Roy A.S."/>
            <person name="Kraemer L."/>
            <person name="Andreson R."/>
            <person name="Gutowska M.A."/>
            <person name="Wolf J."/>
            <person name="Bergner S.V."/>
            <person name="Schilhabel M.B."/>
            <person name="Klostermeier U.C."/>
            <person name="Beiko R.G."/>
            <person name="Rosenstiel P."/>
            <person name="Hippler M."/>
            <person name="Laroche J."/>
        </authorList>
    </citation>
    <scope>NUCLEOTIDE SEQUENCE [LARGE SCALE GENOMIC DNA]</scope>
    <source>
        <strain evidence="2 3">CCMP1005</strain>
    </source>
</reference>
<accession>K0R6D6</accession>
<gene>
    <name evidence="2" type="ORF">THAOC_33765</name>
</gene>
<evidence type="ECO:0000313" key="3">
    <source>
        <dbReference type="Proteomes" id="UP000266841"/>
    </source>
</evidence>
<proteinExistence type="predicted"/>
<keyword evidence="3" id="KW-1185">Reference proteome</keyword>
<name>K0R6D6_THAOC</name>
<evidence type="ECO:0000256" key="1">
    <source>
        <dbReference type="SAM" id="MobiDB-lite"/>
    </source>
</evidence>
<dbReference type="AlphaFoldDB" id="K0R6D6"/>